<dbReference type="Proteomes" id="UP000676246">
    <property type="component" value="Unassembled WGS sequence"/>
</dbReference>
<gene>
    <name evidence="1" type="ORF">KAK03_17725</name>
</gene>
<keyword evidence="2" id="KW-1185">Reference proteome</keyword>
<organism evidence="1 2">
    <name type="scientific">Ideonella alba</name>
    <dbReference type="NCBI Taxonomy" id="2824118"/>
    <lineage>
        <taxon>Bacteria</taxon>
        <taxon>Pseudomonadati</taxon>
        <taxon>Pseudomonadota</taxon>
        <taxon>Betaproteobacteria</taxon>
        <taxon>Burkholderiales</taxon>
        <taxon>Sphaerotilaceae</taxon>
        <taxon>Ideonella</taxon>
    </lineage>
</organism>
<dbReference type="AlphaFoldDB" id="A0A940YFH7"/>
<reference evidence="1 2" key="1">
    <citation type="submission" date="2021-04" db="EMBL/GenBank/DDBJ databases">
        <title>The genome sequence of Ideonella sp. 3Y2.</title>
        <authorList>
            <person name="Liu Y."/>
        </authorList>
    </citation>
    <scope>NUCLEOTIDE SEQUENCE [LARGE SCALE GENOMIC DNA]</scope>
    <source>
        <strain evidence="1 2">3Y2</strain>
    </source>
</reference>
<protein>
    <submittedName>
        <fullName evidence="1">Uncharacterized protein</fullName>
    </submittedName>
</protein>
<evidence type="ECO:0000313" key="1">
    <source>
        <dbReference type="EMBL" id="MBQ0932321.1"/>
    </source>
</evidence>
<sequence length="73" mass="8125">MQAFVGAGGDFQRLDADFVRVLEDVIDALIARHVITITDLPPEAQTKLFSRKSYRERRGTQALTLFGDGDFPA</sequence>
<dbReference type="EMBL" id="JAGQDD010000015">
    <property type="protein sequence ID" value="MBQ0932321.1"/>
    <property type="molecule type" value="Genomic_DNA"/>
</dbReference>
<proteinExistence type="predicted"/>
<accession>A0A940YFH7</accession>
<name>A0A940YFH7_9BURK</name>
<comment type="caution">
    <text evidence="1">The sequence shown here is derived from an EMBL/GenBank/DDBJ whole genome shotgun (WGS) entry which is preliminary data.</text>
</comment>
<evidence type="ECO:0000313" key="2">
    <source>
        <dbReference type="Proteomes" id="UP000676246"/>
    </source>
</evidence>